<proteinExistence type="predicted"/>
<sequence>MGAAIPFLVSCAATVDKGSVQATSLTPASTQVEVLRIPFDASQPTYVVTVEPLGVGTGSGGGATQAPASGARSGWGPFGWGILGGTAPTAPGAYTPDHQGMSDRVGQGVAAQLISALGNVGNIVVIDYEHYRKHADNPAKLLNSGEVGPFVIKGTITEFNEVAEANDERKGGSLGWAGTVLGIAGAVAGTPGAGIAGAAVSAANPTWENTKARRTGSVGMDLQVVEPNSGRMVGTITSHGTFTSESATSGFSLFGIGGGESAFAASALGQATRAALNDTLKQLSDQLRVKGPAFVKVSAPKSKKSRR</sequence>
<name>A0A286P3P1_9GAMM</name>
<evidence type="ECO:0008006" key="3">
    <source>
        <dbReference type="Google" id="ProtNLM"/>
    </source>
</evidence>
<evidence type="ECO:0000313" key="1">
    <source>
        <dbReference type="EMBL" id="BBA32263.1"/>
    </source>
</evidence>
<dbReference type="KEGG" id="mmai:sS8_0295"/>
<accession>A0A286P3P1</accession>
<dbReference type="EMBL" id="AP017928">
    <property type="protein sequence ID" value="BBA32263.1"/>
    <property type="molecule type" value="Genomic_DNA"/>
</dbReference>
<dbReference type="AlphaFoldDB" id="A0A286P3P1"/>
<evidence type="ECO:0000313" key="2">
    <source>
        <dbReference type="Proteomes" id="UP000266313"/>
    </source>
</evidence>
<keyword evidence="2" id="KW-1185">Reference proteome</keyword>
<dbReference type="Gene3D" id="3.40.50.10610">
    <property type="entry name" value="ABC-type transport auxiliary lipoprotein component"/>
    <property type="match status" value="1"/>
</dbReference>
<reference evidence="1 2" key="1">
    <citation type="submission" date="2016-12" db="EMBL/GenBank/DDBJ databases">
        <title>Genome sequencing of Methylocaldum marinum.</title>
        <authorList>
            <person name="Takeuchi M."/>
            <person name="Kamagata Y."/>
            <person name="Hiraoka S."/>
            <person name="Oshima K."/>
            <person name="Hattori M."/>
            <person name="Iwasaki W."/>
        </authorList>
    </citation>
    <scope>NUCLEOTIDE SEQUENCE [LARGE SCALE GENOMIC DNA]</scope>
    <source>
        <strain evidence="1 2">S8</strain>
    </source>
</reference>
<dbReference type="Proteomes" id="UP000266313">
    <property type="component" value="Chromosome"/>
</dbReference>
<protein>
    <recommendedName>
        <fullName evidence="3">Curli production assembly/transport component CsgG</fullName>
    </recommendedName>
</protein>
<organism evidence="1 2">
    <name type="scientific">Methylocaldum marinum</name>
    <dbReference type="NCBI Taxonomy" id="1432792"/>
    <lineage>
        <taxon>Bacteria</taxon>
        <taxon>Pseudomonadati</taxon>
        <taxon>Pseudomonadota</taxon>
        <taxon>Gammaproteobacteria</taxon>
        <taxon>Methylococcales</taxon>
        <taxon>Methylococcaceae</taxon>
        <taxon>Methylocaldum</taxon>
    </lineage>
</organism>
<gene>
    <name evidence="1" type="ORF">sS8_0295</name>
</gene>